<gene>
    <name evidence="2" type="ordered locus">P9211_18041</name>
</gene>
<dbReference type="HOGENOM" id="CLU_098226_0_0_3"/>
<evidence type="ECO:0000313" key="3">
    <source>
        <dbReference type="Proteomes" id="UP000000788"/>
    </source>
</evidence>
<name>A9BDC2_PROM4</name>
<dbReference type="KEGG" id="pmj:P9211_18041"/>
<evidence type="ECO:0000313" key="2">
    <source>
        <dbReference type="EMBL" id="ABX09735.1"/>
    </source>
</evidence>
<dbReference type="eggNOG" id="ENOG503432Y">
    <property type="taxonomic scope" value="Bacteria"/>
</dbReference>
<feature type="region of interest" description="Disordered" evidence="1">
    <location>
        <begin position="110"/>
        <end position="173"/>
    </location>
</feature>
<dbReference type="RefSeq" id="WP_012196355.1">
    <property type="nucleotide sequence ID" value="NC_009976.1"/>
</dbReference>
<accession>A9BDC2</accession>
<dbReference type="OrthoDB" id="542533at2"/>
<feature type="compositionally biased region" description="Basic and acidic residues" evidence="1">
    <location>
        <begin position="129"/>
        <end position="141"/>
    </location>
</feature>
<keyword evidence="3" id="KW-1185">Reference proteome</keyword>
<sequence>MDISRKFNNRRNRSNDPLERRMDRWIETGRQFVDGVTGNRPGLRREVNLGMNRSSFDNVGRWVGDKLDWFFEEEDDWMESSKSIRNLENSLPNQKRPLQAVSLRVQKAISPSSLPDQVSDSSESWPDDSSFKLDRWKRPQIDEQMDSADNLLRDQRSRASSNRSLPKSRRRKD</sequence>
<reference evidence="2 3" key="1">
    <citation type="journal article" date="2007" name="PLoS Genet.">
        <title>Patterns and implications of gene gain and loss in the evolution of Prochlorococcus.</title>
        <authorList>
            <person name="Kettler G.C."/>
            <person name="Martiny A.C."/>
            <person name="Huang K."/>
            <person name="Zucker J."/>
            <person name="Coleman M.L."/>
            <person name="Rodrigue S."/>
            <person name="Chen F."/>
            <person name="Lapidus A."/>
            <person name="Ferriera S."/>
            <person name="Johnson J."/>
            <person name="Steglich C."/>
            <person name="Church G.M."/>
            <person name="Richardson P."/>
            <person name="Chisholm S.W."/>
        </authorList>
    </citation>
    <scope>NUCLEOTIDE SEQUENCE [LARGE SCALE GENOMIC DNA]</scope>
    <source>
        <strain evidence="3">MIT 9211</strain>
    </source>
</reference>
<evidence type="ECO:0000256" key="1">
    <source>
        <dbReference type="SAM" id="MobiDB-lite"/>
    </source>
</evidence>
<dbReference type="EMBL" id="CP000878">
    <property type="protein sequence ID" value="ABX09735.1"/>
    <property type="molecule type" value="Genomic_DNA"/>
</dbReference>
<proteinExistence type="predicted"/>
<organism evidence="2 3">
    <name type="scientific">Prochlorococcus marinus (strain MIT 9211)</name>
    <dbReference type="NCBI Taxonomy" id="93059"/>
    <lineage>
        <taxon>Bacteria</taxon>
        <taxon>Bacillati</taxon>
        <taxon>Cyanobacteriota</taxon>
        <taxon>Cyanophyceae</taxon>
        <taxon>Synechococcales</taxon>
        <taxon>Prochlorococcaceae</taxon>
        <taxon>Prochlorococcus</taxon>
    </lineage>
</organism>
<feature type="compositionally biased region" description="Low complexity" evidence="1">
    <location>
        <begin position="119"/>
        <end position="128"/>
    </location>
</feature>
<dbReference type="AlphaFoldDB" id="A9BDC2"/>
<protein>
    <submittedName>
        <fullName evidence="2">Uncharacterized protein</fullName>
    </submittedName>
</protein>
<dbReference type="Proteomes" id="UP000000788">
    <property type="component" value="Chromosome"/>
</dbReference>
<dbReference type="STRING" id="93059.P9211_18041"/>